<evidence type="ECO:0000313" key="1">
    <source>
        <dbReference type="EMBL" id="KKQ35931.1"/>
    </source>
</evidence>
<protein>
    <submittedName>
        <fullName evidence="1">Uncharacterized protein</fullName>
    </submittedName>
</protein>
<dbReference type="EMBL" id="LBTI01000068">
    <property type="protein sequence ID" value="KKQ35931.1"/>
    <property type="molecule type" value="Genomic_DNA"/>
</dbReference>
<reference evidence="1 2" key="1">
    <citation type="journal article" date="2015" name="Nature">
        <title>rRNA introns, odd ribosomes, and small enigmatic genomes across a large radiation of phyla.</title>
        <authorList>
            <person name="Brown C.T."/>
            <person name="Hug L.A."/>
            <person name="Thomas B.C."/>
            <person name="Sharon I."/>
            <person name="Castelle C.J."/>
            <person name="Singh A."/>
            <person name="Wilkins M.J."/>
            <person name="Williams K.H."/>
            <person name="Banfield J.F."/>
        </authorList>
    </citation>
    <scope>NUCLEOTIDE SEQUENCE [LARGE SCALE GENOMIC DNA]</scope>
</reference>
<sequence>MHNLVNRQFILEPANTSLLAAQDEADSRRHMYRKIASQLVARTMS</sequence>
<dbReference type="AlphaFoldDB" id="A0A0G0K5K4"/>
<dbReference type="Proteomes" id="UP000034591">
    <property type="component" value="Unassembled WGS sequence"/>
</dbReference>
<proteinExistence type="predicted"/>
<accession>A0A0G0K5K4</accession>
<comment type="caution">
    <text evidence="1">The sequence shown here is derived from an EMBL/GenBank/DDBJ whole genome shotgun (WGS) entry which is preliminary data.</text>
</comment>
<evidence type="ECO:0000313" key="2">
    <source>
        <dbReference type="Proteomes" id="UP000034591"/>
    </source>
</evidence>
<gene>
    <name evidence="1" type="ORF">US53_C0068G0007</name>
</gene>
<name>A0A0G0K5K4_9BACT</name>
<organism evidence="1 2">
    <name type="scientific">Candidatus Woesebacteria bacterium GW2011_GWA1_37_7</name>
    <dbReference type="NCBI Taxonomy" id="1618545"/>
    <lineage>
        <taxon>Bacteria</taxon>
        <taxon>Candidatus Woeseibacteriota</taxon>
    </lineage>
</organism>